<dbReference type="SUPFAM" id="SSF81321">
    <property type="entry name" value="Family A G protein-coupled receptor-like"/>
    <property type="match status" value="1"/>
</dbReference>
<evidence type="ECO:0000256" key="5">
    <source>
        <dbReference type="ARBA" id="ARBA00022989"/>
    </source>
</evidence>
<feature type="transmembrane region" description="Helical" evidence="14">
    <location>
        <begin position="251"/>
        <end position="273"/>
    </location>
</feature>
<keyword evidence="11" id="KW-0807">Transducer</keyword>
<evidence type="ECO:0000256" key="11">
    <source>
        <dbReference type="ARBA" id="ARBA00023224"/>
    </source>
</evidence>
<dbReference type="SMART" id="SM00008">
    <property type="entry name" value="HormR"/>
    <property type="match status" value="1"/>
</dbReference>
<evidence type="ECO:0000256" key="14">
    <source>
        <dbReference type="SAM" id="Phobius"/>
    </source>
</evidence>
<dbReference type="InterPro" id="IPR050332">
    <property type="entry name" value="GPCR_2"/>
</dbReference>
<evidence type="ECO:0000259" key="15">
    <source>
        <dbReference type="PROSITE" id="PS50227"/>
    </source>
</evidence>
<dbReference type="GO" id="GO:0007188">
    <property type="term" value="P:adenylate cyclase-modulating G protein-coupled receptor signaling pathway"/>
    <property type="evidence" value="ECO:0007669"/>
    <property type="project" value="TreeGrafter"/>
</dbReference>
<organism evidence="17 18">
    <name type="scientific">Tinamus guttatus</name>
    <name type="common">White-throated tinamou</name>
    <dbReference type="NCBI Taxonomy" id="94827"/>
    <lineage>
        <taxon>Eukaryota</taxon>
        <taxon>Metazoa</taxon>
        <taxon>Chordata</taxon>
        <taxon>Craniata</taxon>
        <taxon>Vertebrata</taxon>
        <taxon>Euteleostomi</taxon>
        <taxon>Archelosauria</taxon>
        <taxon>Archosauria</taxon>
        <taxon>Dinosauria</taxon>
        <taxon>Saurischia</taxon>
        <taxon>Theropoda</taxon>
        <taxon>Coelurosauria</taxon>
        <taxon>Aves</taxon>
        <taxon>Palaeognathae</taxon>
        <taxon>Tinamiformes</taxon>
        <taxon>Tinamidae</taxon>
        <taxon>Tinamus</taxon>
    </lineage>
</organism>
<dbReference type="PROSITE" id="PS00649">
    <property type="entry name" value="G_PROTEIN_RECEP_F2_1"/>
    <property type="match status" value="1"/>
</dbReference>
<sequence>SPGIHCNGTFDQFVCWPYSPPGNVSVPCPSYLPWLENGSARNVYRVCLDQGIWQTRENSTDIWRDSSECTEKNHFKQNVKEHTLLTTLQSLYTIGYYFSLISLVLALLILSLLRKLHCTRNYIHMNLFASFILRAIAVLIKDTVFYNTYSKRPNDETGWMSYFSSEIVIICRTAQFFMHYFVGANYFWLLVEGIYLHTLLVTAVLSERRLLQTYIVIGWVVPIFFVGPWGISRSKLENTGCWGTNDHMGIWWIIRGPMLFSITVNFCIFLKILKLLISKLKAQQMSFHDYKYRLARSTLVLIPLLGIHEFVFTFITDEQVEGLSRHIRLFIQLTMSSFHLTCLSLPLLGFFVAVLYCFANGEVKAELQKQWSRFLLADHFGCKLCFLGENIKYLRKCSQK</sequence>
<dbReference type="PROSITE" id="PS50227">
    <property type="entry name" value="G_PROTEIN_RECEP_F2_3"/>
    <property type="match status" value="1"/>
</dbReference>
<dbReference type="AlphaFoldDB" id="A0A099YZW2"/>
<gene>
    <name evidence="17" type="ORF">N309_07878</name>
</gene>
<keyword evidence="4 14" id="KW-0812">Transmembrane</keyword>
<evidence type="ECO:0000256" key="7">
    <source>
        <dbReference type="ARBA" id="ARBA00023136"/>
    </source>
</evidence>
<feature type="transmembrane region" description="Helical" evidence="14">
    <location>
        <begin position="294"/>
        <end position="316"/>
    </location>
</feature>
<comment type="similarity">
    <text evidence="2">Belongs to the G-protein coupled receptor 2 family.</text>
</comment>
<dbReference type="EMBL" id="KL888329">
    <property type="protein sequence ID" value="KGL75789.1"/>
    <property type="molecule type" value="Genomic_DNA"/>
</dbReference>
<dbReference type="FunFam" id="1.20.1070.10:FF:000196">
    <property type="entry name" value="Glucagon like peptide 2 receptor"/>
    <property type="match status" value="1"/>
</dbReference>
<evidence type="ECO:0000256" key="3">
    <source>
        <dbReference type="ARBA" id="ARBA00022475"/>
    </source>
</evidence>
<dbReference type="Pfam" id="PF02793">
    <property type="entry name" value="HRM"/>
    <property type="match status" value="1"/>
</dbReference>
<dbReference type="InterPro" id="IPR036445">
    <property type="entry name" value="GPCR_2_extracell_dom_sf"/>
</dbReference>
<dbReference type="GO" id="GO:0007166">
    <property type="term" value="P:cell surface receptor signaling pathway"/>
    <property type="evidence" value="ECO:0007669"/>
    <property type="project" value="InterPro"/>
</dbReference>
<name>A0A099YZW2_TINGU</name>
<dbReference type="PROSITE" id="PS50261">
    <property type="entry name" value="G_PROTEIN_RECEP_F2_4"/>
    <property type="match status" value="1"/>
</dbReference>
<dbReference type="STRING" id="94827.A0A099YZW2"/>
<keyword evidence="3" id="KW-1003">Cell membrane</keyword>
<feature type="transmembrane region" description="Helical" evidence="14">
    <location>
        <begin position="94"/>
        <end position="113"/>
    </location>
</feature>
<dbReference type="PANTHER" id="PTHR45620:SF23">
    <property type="entry name" value="GLUCAGON-LIKE PEPTIDE 2 RECEPTOR"/>
    <property type="match status" value="1"/>
</dbReference>
<dbReference type="GO" id="GO:0017046">
    <property type="term" value="F:peptide hormone binding"/>
    <property type="evidence" value="ECO:0007669"/>
    <property type="project" value="TreeGrafter"/>
</dbReference>
<evidence type="ECO:0000256" key="9">
    <source>
        <dbReference type="ARBA" id="ARBA00023170"/>
    </source>
</evidence>
<evidence type="ECO:0000256" key="4">
    <source>
        <dbReference type="ARBA" id="ARBA00022692"/>
    </source>
</evidence>
<reference evidence="17 18" key="1">
    <citation type="submission" date="2014-06" db="EMBL/GenBank/DDBJ databases">
        <title>Genome evolution of avian class.</title>
        <authorList>
            <person name="Zhang G."/>
            <person name="Li C."/>
        </authorList>
    </citation>
    <scope>NUCLEOTIDE SEQUENCE [LARGE SCALE GENOMIC DNA]</scope>
    <source>
        <strain evidence="17">BGI_N309</strain>
    </source>
</reference>
<feature type="domain" description="G-protein coupled receptors family 2 profile 1" evidence="15">
    <location>
        <begin position="1"/>
        <end position="73"/>
    </location>
</feature>
<dbReference type="GO" id="GO:0005886">
    <property type="term" value="C:plasma membrane"/>
    <property type="evidence" value="ECO:0007669"/>
    <property type="project" value="UniProtKB-SubCell"/>
</dbReference>
<evidence type="ECO:0000256" key="2">
    <source>
        <dbReference type="ARBA" id="ARBA00005314"/>
    </source>
</evidence>
<evidence type="ECO:0000256" key="6">
    <source>
        <dbReference type="ARBA" id="ARBA00023040"/>
    </source>
</evidence>
<evidence type="ECO:0000256" key="8">
    <source>
        <dbReference type="ARBA" id="ARBA00023157"/>
    </source>
</evidence>
<keyword evidence="18" id="KW-1185">Reference proteome</keyword>
<keyword evidence="6" id="KW-0297">G-protein coupled receptor</keyword>
<dbReference type="PROSITE" id="PS00650">
    <property type="entry name" value="G_PROTEIN_RECEP_F2_2"/>
    <property type="match status" value="1"/>
</dbReference>
<feature type="domain" description="G-protein coupled receptors family 2 profile 2" evidence="16">
    <location>
        <begin position="88"/>
        <end position="360"/>
    </location>
</feature>
<comment type="function">
    <text evidence="12">This is a receptor for glucagon-like peptide 2. The activity of this receptor is mediated by G proteins which activate adenylyl cyclase.</text>
</comment>
<dbReference type="InterPro" id="IPR039125">
    <property type="entry name" value="7tmB1_GLP2R"/>
</dbReference>
<keyword evidence="7 14" id="KW-0472">Membrane</keyword>
<comment type="subcellular location">
    <subcellularLocation>
        <location evidence="1">Cell membrane</location>
        <topology evidence="1">Multi-pass membrane protein</topology>
    </subcellularLocation>
</comment>
<proteinExistence type="inferred from homology"/>
<dbReference type="GO" id="GO:0004967">
    <property type="term" value="F:glucagon receptor activity"/>
    <property type="evidence" value="ECO:0007669"/>
    <property type="project" value="TreeGrafter"/>
</dbReference>
<dbReference type="PRINTS" id="PR00249">
    <property type="entry name" value="GPCRSECRETIN"/>
</dbReference>
<feature type="transmembrane region" description="Helical" evidence="14">
    <location>
        <begin position="125"/>
        <end position="146"/>
    </location>
</feature>
<keyword evidence="8" id="KW-1015">Disulfide bond</keyword>
<evidence type="ECO:0000313" key="17">
    <source>
        <dbReference type="EMBL" id="KGL75789.1"/>
    </source>
</evidence>
<keyword evidence="10" id="KW-0325">Glycoprotein</keyword>
<dbReference type="InterPro" id="IPR017981">
    <property type="entry name" value="GPCR_2-like_7TM"/>
</dbReference>
<protein>
    <recommendedName>
        <fullName evidence="13">Glucagon-like peptide 2 receptor</fullName>
    </recommendedName>
</protein>
<dbReference type="InterPro" id="IPR001879">
    <property type="entry name" value="GPCR_2_extracellular_dom"/>
</dbReference>
<evidence type="ECO:0000313" key="18">
    <source>
        <dbReference type="Proteomes" id="UP000053641"/>
    </source>
</evidence>
<keyword evidence="9 17" id="KW-0675">Receptor</keyword>
<feature type="non-terminal residue" evidence="17">
    <location>
        <position position="400"/>
    </location>
</feature>
<evidence type="ECO:0000256" key="12">
    <source>
        <dbReference type="ARBA" id="ARBA00053054"/>
    </source>
</evidence>
<dbReference type="Pfam" id="PF00002">
    <property type="entry name" value="7tm_2"/>
    <property type="match status" value="1"/>
</dbReference>
<dbReference type="Proteomes" id="UP000053641">
    <property type="component" value="Unassembled WGS sequence"/>
</dbReference>
<evidence type="ECO:0000256" key="10">
    <source>
        <dbReference type="ARBA" id="ARBA00023180"/>
    </source>
</evidence>
<dbReference type="InterPro" id="IPR000832">
    <property type="entry name" value="GPCR_2_secretin-like"/>
</dbReference>
<evidence type="ECO:0000256" key="1">
    <source>
        <dbReference type="ARBA" id="ARBA00004651"/>
    </source>
</evidence>
<feature type="transmembrane region" description="Helical" evidence="14">
    <location>
        <begin position="213"/>
        <end position="231"/>
    </location>
</feature>
<feature type="transmembrane region" description="Helical" evidence="14">
    <location>
        <begin position="186"/>
        <end position="206"/>
    </location>
</feature>
<keyword evidence="5 14" id="KW-1133">Transmembrane helix</keyword>
<dbReference type="Gene3D" id="1.20.1070.10">
    <property type="entry name" value="Rhodopsin 7-helix transmembrane proteins"/>
    <property type="match status" value="1"/>
</dbReference>
<dbReference type="PANTHER" id="PTHR45620">
    <property type="entry name" value="PDF RECEPTOR-LIKE PROTEIN-RELATED"/>
    <property type="match status" value="1"/>
</dbReference>
<dbReference type="CDD" id="cd15266">
    <property type="entry name" value="7tmB1_GLP2R"/>
    <property type="match status" value="1"/>
</dbReference>
<accession>A0A099YZW2</accession>
<dbReference type="InterPro" id="IPR017983">
    <property type="entry name" value="GPCR_2_secretin-like_CS"/>
</dbReference>
<evidence type="ECO:0000256" key="13">
    <source>
        <dbReference type="ARBA" id="ARBA00067837"/>
    </source>
</evidence>
<feature type="non-terminal residue" evidence="17">
    <location>
        <position position="1"/>
    </location>
</feature>
<feature type="transmembrane region" description="Helical" evidence="14">
    <location>
        <begin position="336"/>
        <end position="359"/>
    </location>
</feature>
<dbReference type="Gene3D" id="4.10.1240.10">
    <property type="entry name" value="GPCR, family 2, extracellular hormone receptor domain"/>
    <property type="match status" value="1"/>
</dbReference>
<dbReference type="SUPFAM" id="SSF111418">
    <property type="entry name" value="Hormone receptor domain"/>
    <property type="match status" value="1"/>
</dbReference>
<dbReference type="FunFam" id="4.10.1240.10:FF:000017">
    <property type="entry name" value="Glucagon like peptide 2 receptor"/>
    <property type="match status" value="1"/>
</dbReference>
<evidence type="ECO:0000259" key="16">
    <source>
        <dbReference type="PROSITE" id="PS50261"/>
    </source>
</evidence>